<comment type="caution">
    <text evidence="1">The sequence shown here is derived from an EMBL/GenBank/DDBJ whole genome shotgun (WGS) entry which is preliminary data.</text>
</comment>
<dbReference type="Proteomes" id="UP000177982">
    <property type="component" value="Unassembled WGS sequence"/>
</dbReference>
<proteinExistence type="predicted"/>
<sequence length="110" mass="12833">METIKFMKVQSPQMSIMVSGAFFRSLVYSEIRTHDAVSNIMVFPPKADPLPEDKTQEQNGTFWLKSEPTLTNIRTRNEPPRRRSLRSRAPQKNILRFSDFARARFFLLKG</sequence>
<accession>A0A1G2L524</accession>
<protein>
    <submittedName>
        <fullName evidence="1">Uncharacterized protein</fullName>
    </submittedName>
</protein>
<dbReference type="EMBL" id="MHQO01000024">
    <property type="protein sequence ID" value="OHA06766.1"/>
    <property type="molecule type" value="Genomic_DNA"/>
</dbReference>
<gene>
    <name evidence="1" type="ORF">A2934_01180</name>
</gene>
<dbReference type="AlphaFoldDB" id="A0A1G2L524"/>
<evidence type="ECO:0000313" key="1">
    <source>
        <dbReference type="EMBL" id="OHA06766.1"/>
    </source>
</evidence>
<name>A0A1G2L524_9BACT</name>
<organism evidence="1 2">
    <name type="scientific">Candidatus Sungbacteria bacterium RIFCSPLOWO2_01_FULL_47_10</name>
    <dbReference type="NCBI Taxonomy" id="1802276"/>
    <lineage>
        <taxon>Bacteria</taxon>
        <taxon>Candidatus Sungiibacteriota</taxon>
    </lineage>
</organism>
<reference evidence="1 2" key="1">
    <citation type="journal article" date="2016" name="Nat. Commun.">
        <title>Thousands of microbial genomes shed light on interconnected biogeochemical processes in an aquifer system.</title>
        <authorList>
            <person name="Anantharaman K."/>
            <person name="Brown C.T."/>
            <person name="Hug L.A."/>
            <person name="Sharon I."/>
            <person name="Castelle C.J."/>
            <person name="Probst A.J."/>
            <person name="Thomas B.C."/>
            <person name="Singh A."/>
            <person name="Wilkins M.J."/>
            <person name="Karaoz U."/>
            <person name="Brodie E.L."/>
            <person name="Williams K.H."/>
            <person name="Hubbard S.S."/>
            <person name="Banfield J.F."/>
        </authorList>
    </citation>
    <scope>NUCLEOTIDE SEQUENCE [LARGE SCALE GENOMIC DNA]</scope>
</reference>
<evidence type="ECO:0000313" key="2">
    <source>
        <dbReference type="Proteomes" id="UP000177982"/>
    </source>
</evidence>